<dbReference type="Proteomes" id="UP001193501">
    <property type="component" value="Unassembled WGS sequence"/>
</dbReference>
<keyword evidence="2" id="KW-1185">Reference proteome</keyword>
<proteinExistence type="predicted"/>
<evidence type="ECO:0000313" key="2">
    <source>
        <dbReference type="Proteomes" id="UP001193501"/>
    </source>
</evidence>
<dbReference type="RefSeq" id="WP_168773383.1">
    <property type="nucleotide sequence ID" value="NZ_JAABNR010000002.1"/>
</dbReference>
<dbReference type="AlphaFoldDB" id="A0AAE5BUX3"/>
<protein>
    <submittedName>
        <fullName evidence="1">Uncharacterized protein</fullName>
    </submittedName>
</protein>
<reference evidence="1" key="1">
    <citation type="submission" date="2020-01" db="EMBL/GenBank/DDBJ databases">
        <authorList>
            <person name="Chen W.-M."/>
        </authorList>
    </citation>
    <scope>NUCLEOTIDE SEQUENCE</scope>
    <source>
        <strain evidence="1">CYK-10</strain>
    </source>
</reference>
<dbReference type="EMBL" id="JAABNR010000002">
    <property type="protein sequence ID" value="NBZ86583.1"/>
    <property type="molecule type" value="Genomic_DNA"/>
</dbReference>
<gene>
    <name evidence="1" type="ORF">GV832_03245</name>
</gene>
<sequence length="228" mass="25690">MGGGSLAPPDPSLCQQTAQGLRYWFVSHKPNDPHKSSILTGDPAISMHRYSTGGREDNYHCYLFLYRGTAMGFLTEQVINGRPPPERFNPEPAFLDEAANTYTMPICYIGTPVVDIGALYERNPDGSRVKDARGHERFKPPEARTDYFVTGLTWSDYEAGRRDRFPSWQVQAEMLALWPSLFEGFFGDLPSLHFGWPVAPAKTRTRMVFGRDLQKELAAGLWLAEGVR</sequence>
<name>A0AAE5BUX3_9RHOB</name>
<accession>A0AAE5BUX3</accession>
<organism evidence="1 2">
    <name type="scientific">Stagnihabitans tardus</name>
    <dbReference type="NCBI Taxonomy" id="2699202"/>
    <lineage>
        <taxon>Bacteria</taxon>
        <taxon>Pseudomonadati</taxon>
        <taxon>Pseudomonadota</taxon>
        <taxon>Alphaproteobacteria</taxon>
        <taxon>Rhodobacterales</taxon>
        <taxon>Paracoccaceae</taxon>
        <taxon>Stagnihabitans</taxon>
    </lineage>
</organism>
<evidence type="ECO:0000313" key="1">
    <source>
        <dbReference type="EMBL" id="NBZ86583.1"/>
    </source>
</evidence>
<comment type="caution">
    <text evidence="1">The sequence shown here is derived from an EMBL/GenBank/DDBJ whole genome shotgun (WGS) entry which is preliminary data.</text>
</comment>